<dbReference type="GO" id="GO:0004222">
    <property type="term" value="F:metalloendopeptidase activity"/>
    <property type="evidence" value="ECO:0007669"/>
    <property type="project" value="InterPro"/>
</dbReference>
<dbReference type="AlphaFoldDB" id="A0A401FXI6"/>
<dbReference type="EMBL" id="BEXT01000001">
    <property type="protein sequence ID" value="GBC61659.1"/>
    <property type="molecule type" value="Genomic_DNA"/>
</dbReference>
<organism evidence="1 2">
    <name type="scientific">Desulfonema ishimotonii</name>
    <dbReference type="NCBI Taxonomy" id="45657"/>
    <lineage>
        <taxon>Bacteria</taxon>
        <taxon>Pseudomonadati</taxon>
        <taxon>Thermodesulfobacteriota</taxon>
        <taxon>Desulfobacteria</taxon>
        <taxon>Desulfobacterales</taxon>
        <taxon>Desulfococcaceae</taxon>
        <taxon>Desulfonema</taxon>
    </lineage>
</organism>
<protein>
    <submittedName>
        <fullName evidence="1">Uncharacterized protein</fullName>
    </submittedName>
</protein>
<dbReference type="GO" id="GO:0004176">
    <property type="term" value="F:ATP-dependent peptidase activity"/>
    <property type="evidence" value="ECO:0007669"/>
    <property type="project" value="InterPro"/>
</dbReference>
<proteinExistence type="predicted"/>
<sequence>MVEDPGKELQEEVKQLLMMQMVHLDAVTRLMVEKEMITKDELVTMLRRVEYEYRQKGLIKE</sequence>
<dbReference type="GO" id="GO:0005524">
    <property type="term" value="F:ATP binding"/>
    <property type="evidence" value="ECO:0007669"/>
    <property type="project" value="InterPro"/>
</dbReference>
<comment type="caution">
    <text evidence="1">The sequence shown here is derived from an EMBL/GenBank/DDBJ whole genome shotgun (WGS) entry which is preliminary data.</text>
</comment>
<dbReference type="GO" id="GO:0006508">
    <property type="term" value="P:proteolysis"/>
    <property type="evidence" value="ECO:0007669"/>
    <property type="project" value="InterPro"/>
</dbReference>
<dbReference type="SUPFAM" id="SSF140990">
    <property type="entry name" value="FtsH protease domain-like"/>
    <property type="match status" value="1"/>
</dbReference>
<dbReference type="RefSeq" id="WP_124328923.1">
    <property type="nucleotide sequence ID" value="NZ_BEXT01000001.1"/>
</dbReference>
<reference evidence="2" key="2">
    <citation type="submission" date="2019-01" db="EMBL/GenBank/DDBJ databases">
        <title>Genome sequence of Desulfonema ishimotonii strain Tokyo 01.</title>
        <authorList>
            <person name="Fukui M."/>
        </authorList>
    </citation>
    <scope>NUCLEOTIDE SEQUENCE [LARGE SCALE GENOMIC DNA]</scope>
    <source>
        <strain evidence="2">Tokyo 01</strain>
    </source>
</reference>
<evidence type="ECO:0000313" key="2">
    <source>
        <dbReference type="Proteomes" id="UP000288096"/>
    </source>
</evidence>
<accession>A0A401FXI6</accession>
<dbReference type="InterPro" id="IPR037219">
    <property type="entry name" value="Peptidase_M41-like"/>
</dbReference>
<gene>
    <name evidence="1" type="ORF">DENIS_2621</name>
</gene>
<reference evidence="2" key="1">
    <citation type="submission" date="2017-11" db="EMBL/GenBank/DDBJ databases">
        <authorList>
            <person name="Watanabe M."/>
            <person name="Kojima H."/>
        </authorList>
    </citation>
    <scope>NUCLEOTIDE SEQUENCE [LARGE SCALE GENOMIC DNA]</scope>
    <source>
        <strain evidence="2">Tokyo 01</strain>
    </source>
</reference>
<evidence type="ECO:0000313" key="1">
    <source>
        <dbReference type="EMBL" id="GBC61659.1"/>
    </source>
</evidence>
<dbReference type="Proteomes" id="UP000288096">
    <property type="component" value="Unassembled WGS sequence"/>
</dbReference>
<keyword evidence="2" id="KW-1185">Reference proteome</keyword>
<name>A0A401FXI6_9BACT</name>